<evidence type="ECO:0000313" key="2">
    <source>
        <dbReference type="EMBL" id="MCP2164810.1"/>
    </source>
</evidence>
<dbReference type="GO" id="GO:0010181">
    <property type="term" value="F:FMN binding"/>
    <property type="evidence" value="ECO:0007669"/>
    <property type="project" value="TreeGrafter"/>
</dbReference>
<evidence type="ECO:0000259" key="1">
    <source>
        <dbReference type="Pfam" id="PF03358"/>
    </source>
</evidence>
<dbReference type="RefSeq" id="WP_253768917.1">
    <property type="nucleotide sequence ID" value="NZ_JAMTCK010000003.1"/>
</dbReference>
<organism evidence="2 3">
    <name type="scientific">Goodfellowiella coeruleoviolacea</name>
    <dbReference type="NCBI Taxonomy" id="334858"/>
    <lineage>
        <taxon>Bacteria</taxon>
        <taxon>Bacillati</taxon>
        <taxon>Actinomycetota</taxon>
        <taxon>Actinomycetes</taxon>
        <taxon>Pseudonocardiales</taxon>
        <taxon>Pseudonocardiaceae</taxon>
        <taxon>Goodfellowiella</taxon>
    </lineage>
</organism>
<dbReference type="GO" id="GO:0016491">
    <property type="term" value="F:oxidoreductase activity"/>
    <property type="evidence" value="ECO:0007669"/>
    <property type="project" value="InterPro"/>
</dbReference>
<proteinExistence type="predicted"/>
<name>A0AAE3KFC5_9PSEU</name>
<dbReference type="SUPFAM" id="SSF52218">
    <property type="entry name" value="Flavoproteins"/>
    <property type="match status" value="1"/>
</dbReference>
<dbReference type="PANTHER" id="PTHR30543">
    <property type="entry name" value="CHROMATE REDUCTASE"/>
    <property type="match status" value="1"/>
</dbReference>
<sequence>MQSTVESATDTQASTLKVGIIVGTTRPGRKAEDVANWVREIGSRRTDATFEVVDIAEHALPHLDEPEPARSGNYVQPHTQAWAKRIAGLDAFVFVTPEYNGFFPGSLKNALDFLYAEWTNKAAGIVSYGVGGGNRAAEQLRTLLGNLEVTAVSAGVSLTFDDDFENFSRFTPSEPQEKNVVALLDELVAQSAALKQQSKAE</sequence>
<reference evidence="2" key="1">
    <citation type="submission" date="2022-06" db="EMBL/GenBank/DDBJ databases">
        <title>Genomic Encyclopedia of Archaeal and Bacterial Type Strains, Phase II (KMG-II): from individual species to whole genera.</title>
        <authorList>
            <person name="Goeker M."/>
        </authorList>
    </citation>
    <scope>NUCLEOTIDE SEQUENCE</scope>
    <source>
        <strain evidence="2">DSM 43935</strain>
    </source>
</reference>
<dbReference type="Pfam" id="PF03358">
    <property type="entry name" value="FMN_red"/>
    <property type="match status" value="1"/>
</dbReference>
<feature type="domain" description="NADPH-dependent FMN reductase-like" evidence="1">
    <location>
        <begin position="17"/>
        <end position="157"/>
    </location>
</feature>
<dbReference type="EMBL" id="JAMTCK010000003">
    <property type="protein sequence ID" value="MCP2164810.1"/>
    <property type="molecule type" value="Genomic_DNA"/>
</dbReference>
<comment type="caution">
    <text evidence="2">The sequence shown here is derived from an EMBL/GenBank/DDBJ whole genome shotgun (WGS) entry which is preliminary data.</text>
</comment>
<dbReference type="InterPro" id="IPR005025">
    <property type="entry name" value="FMN_Rdtase-like_dom"/>
</dbReference>
<protein>
    <submittedName>
        <fullName evidence="2">NAD(P)H-dependent FMN reductase</fullName>
    </submittedName>
</protein>
<dbReference type="Gene3D" id="3.40.50.360">
    <property type="match status" value="1"/>
</dbReference>
<dbReference type="GO" id="GO:0005829">
    <property type="term" value="C:cytosol"/>
    <property type="evidence" value="ECO:0007669"/>
    <property type="project" value="TreeGrafter"/>
</dbReference>
<dbReference type="InterPro" id="IPR050712">
    <property type="entry name" value="NAD(P)H-dep_reductase"/>
</dbReference>
<dbReference type="AlphaFoldDB" id="A0AAE3KFC5"/>
<dbReference type="InterPro" id="IPR029039">
    <property type="entry name" value="Flavoprotein-like_sf"/>
</dbReference>
<dbReference type="Proteomes" id="UP001206128">
    <property type="component" value="Unassembled WGS sequence"/>
</dbReference>
<gene>
    <name evidence="2" type="ORF">LX83_001650</name>
</gene>
<evidence type="ECO:0000313" key="3">
    <source>
        <dbReference type="Proteomes" id="UP001206128"/>
    </source>
</evidence>
<dbReference type="PANTHER" id="PTHR30543:SF21">
    <property type="entry name" value="NAD(P)H-DEPENDENT FMN REDUCTASE LOT6"/>
    <property type="match status" value="1"/>
</dbReference>
<accession>A0AAE3KFC5</accession>
<keyword evidence="3" id="KW-1185">Reference proteome</keyword>